<protein>
    <recommendedName>
        <fullName evidence="4">Kinesin motor domain-containing protein</fullName>
    </recommendedName>
</protein>
<proteinExistence type="inferred from homology"/>
<evidence type="ECO:0000259" key="4">
    <source>
        <dbReference type="PROSITE" id="PS50067"/>
    </source>
</evidence>
<dbReference type="InterPro" id="IPR036961">
    <property type="entry name" value="Kinesin_motor_dom_sf"/>
</dbReference>
<dbReference type="GO" id="GO:0007018">
    <property type="term" value="P:microtubule-based movement"/>
    <property type="evidence" value="ECO:0007669"/>
    <property type="project" value="InterPro"/>
</dbReference>
<dbReference type="GO" id="GO:0008017">
    <property type="term" value="F:microtubule binding"/>
    <property type="evidence" value="ECO:0007669"/>
    <property type="project" value="InterPro"/>
</dbReference>
<accession>A0AAN8JHQ3</accession>
<dbReference type="InterPro" id="IPR001752">
    <property type="entry name" value="Kinesin_motor_dom"/>
</dbReference>
<organism evidence="5 6">
    <name type="scientific">Patella caerulea</name>
    <name type="common">Rayed Mediterranean limpet</name>
    <dbReference type="NCBI Taxonomy" id="87958"/>
    <lineage>
        <taxon>Eukaryota</taxon>
        <taxon>Metazoa</taxon>
        <taxon>Spiralia</taxon>
        <taxon>Lophotrochozoa</taxon>
        <taxon>Mollusca</taxon>
        <taxon>Gastropoda</taxon>
        <taxon>Patellogastropoda</taxon>
        <taxon>Patelloidea</taxon>
        <taxon>Patellidae</taxon>
        <taxon>Patella</taxon>
    </lineage>
</organism>
<dbReference type="Proteomes" id="UP001347796">
    <property type="component" value="Unassembled WGS sequence"/>
</dbReference>
<gene>
    <name evidence="5" type="ORF">SNE40_013218</name>
</gene>
<dbReference type="EMBL" id="JAZGQO010000009">
    <property type="protein sequence ID" value="KAK6178426.1"/>
    <property type="molecule type" value="Genomic_DNA"/>
</dbReference>
<dbReference type="SUPFAM" id="SSF52540">
    <property type="entry name" value="P-loop containing nucleoside triphosphate hydrolases"/>
    <property type="match status" value="1"/>
</dbReference>
<evidence type="ECO:0000256" key="3">
    <source>
        <dbReference type="PROSITE-ProRule" id="PRU00283"/>
    </source>
</evidence>
<dbReference type="AlphaFoldDB" id="A0AAN8JHQ3"/>
<feature type="binding site" evidence="3">
    <location>
        <begin position="108"/>
        <end position="115"/>
    </location>
    <ligand>
        <name>ATP</name>
        <dbReference type="ChEBI" id="CHEBI:30616"/>
    </ligand>
</feature>
<keyword evidence="6" id="KW-1185">Reference proteome</keyword>
<feature type="domain" description="Kinesin motor" evidence="4">
    <location>
        <begin position="5"/>
        <end position="125"/>
    </location>
</feature>
<name>A0AAN8JHQ3_PATCE</name>
<dbReference type="GO" id="GO:0005524">
    <property type="term" value="F:ATP binding"/>
    <property type="evidence" value="ECO:0007669"/>
    <property type="project" value="UniProtKB-UniRule"/>
</dbReference>
<comment type="caution">
    <text evidence="5">The sequence shown here is derived from an EMBL/GenBank/DDBJ whole genome shotgun (WGS) entry which is preliminary data.</text>
</comment>
<keyword evidence="1 3" id="KW-0547">Nucleotide-binding</keyword>
<dbReference type="PROSITE" id="PS50067">
    <property type="entry name" value="KINESIN_MOTOR_2"/>
    <property type="match status" value="1"/>
</dbReference>
<dbReference type="Gene3D" id="3.40.850.10">
    <property type="entry name" value="Kinesin motor domain"/>
    <property type="match status" value="1"/>
</dbReference>
<comment type="similarity">
    <text evidence="3">Belongs to the TRAFAC class myosin-kinesin ATPase superfamily. Kinesin family.</text>
</comment>
<evidence type="ECO:0000313" key="5">
    <source>
        <dbReference type="EMBL" id="KAK6178426.1"/>
    </source>
</evidence>
<dbReference type="InterPro" id="IPR027417">
    <property type="entry name" value="P-loop_NTPase"/>
</dbReference>
<dbReference type="Pfam" id="PF00225">
    <property type="entry name" value="Kinesin"/>
    <property type="match status" value="1"/>
</dbReference>
<keyword evidence="2 3" id="KW-0067">ATP-binding</keyword>
<dbReference type="SMART" id="SM00129">
    <property type="entry name" value="KISc"/>
    <property type="match status" value="1"/>
</dbReference>
<reference evidence="5 6" key="1">
    <citation type="submission" date="2024-01" db="EMBL/GenBank/DDBJ databases">
        <title>The genome of the rayed Mediterranean limpet Patella caerulea (Linnaeus, 1758).</title>
        <authorList>
            <person name="Anh-Thu Weber A."/>
            <person name="Halstead-Nussloch G."/>
        </authorList>
    </citation>
    <scope>NUCLEOTIDE SEQUENCE [LARGE SCALE GENOMIC DNA]</scope>
    <source>
        <strain evidence="5">AATW-2023a</strain>
        <tissue evidence="5">Whole specimen</tissue>
    </source>
</reference>
<dbReference type="GO" id="GO:0003777">
    <property type="term" value="F:microtubule motor activity"/>
    <property type="evidence" value="ECO:0007669"/>
    <property type="project" value="InterPro"/>
</dbReference>
<dbReference type="PANTHER" id="PTHR47117">
    <property type="entry name" value="STAR-RELATED LIPID TRANSFER PROTEIN 9"/>
    <property type="match status" value="1"/>
</dbReference>
<sequence>MGEESLKVAVRVRPFNSREKDRHAKCIIKMHDNMTMIMNPDTPNEGPKKFTFDYSYWSHDGFKENANGILEKDGNTNYASQQDVFDNLGQRVLDNAFEGYNCSLFAYGQTGSGKSYSMVGYGPNR</sequence>
<keyword evidence="3" id="KW-0505">Motor protein</keyword>
<evidence type="ECO:0000256" key="1">
    <source>
        <dbReference type="ARBA" id="ARBA00022741"/>
    </source>
</evidence>
<evidence type="ECO:0000256" key="2">
    <source>
        <dbReference type="ARBA" id="ARBA00022840"/>
    </source>
</evidence>
<evidence type="ECO:0000313" key="6">
    <source>
        <dbReference type="Proteomes" id="UP001347796"/>
    </source>
</evidence>